<evidence type="ECO:0000256" key="2">
    <source>
        <dbReference type="ARBA" id="ARBA00023002"/>
    </source>
</evidence>
<dbReference type="EC" id="1.1.1.-" evidence="6"/>
<dbReference type="PROSITE" id="PS00671">
    <property type="entry name" value="D_2_HYDROXYACID_DH_3"/>
    <property type="match status" value="1"/>
</dbReference>
<dbReference type="Pfam" id="PF02826">
    <property type="entry name" value="2-Hacid_dh_C"/>
    <property type="match status" value="1"/>
</dbReference>
<dbReference type="Pfam" id="PF00389">
    <property type="entry name" value="2-Hacid_dh"/>
    <property type="match status" value="1"/>
</dbReference>
<dbReference type="InterPro" id="IPR029752">
    <property type="entry name" value="D-isomer_DH_CS1"/>
</dbReference>
<dbReference type="RefSeq" id="WP_369704654.1">
    <property type="nucleotide sequence ID" value="NZ_JBGEWD010000010.1"/>
</dbReference>
<dbReference type="InterPro" id="IPR050223">
    <property type="entry name" value="D-isomer_2-hydroxyacid_DH"/>
</dbReference>
<protein>
    <submittedName>
        <fullName evidence="6">2-hydroxyacid dehydrogenase</fullName>
        <ecNumber evidence="6">1.1.1.-</ecNumber>
    </submittedName>
</protein>
<feature type="domain" description="D-isomer specific 2-hydroxyacid dehydrogenase NAD-binding" evidence="5">
    <location>
        <begin position="109"/>
        <end position="288"/>
    </location>
</feature>
<evidence type="ECO:0000259" key="5">
    <source>
        <dbReference type="Pfam" id="PF02826"/>
    </source>
</evidence>
<dbReference type="InterPro" id="IPR029753">
    <property type="entry name" value="D-isomer_DH_CS"/>
</dbReference>
<dbReference type="SUPFAM" id="SSF51735">
    <property type="entry name" value="NAD(P)-binding Rossmann-fold domains"/>
    <property type="match status" value="1"/>
</dbReference>
<evidence type="ECO:0000256" key="3">
    <source>
        <dbReference type="RuleBase" id="RU003719"/>
    </source>
</evidence>
<sequence>MDKPKVFIAKPIPEKVEAFISEYCEYRKWDSDERIPKDKLIENLADVEGLLTSGTKIDEEILSYSPKLKVVSDISVGYDNFDIEAMKRKSVMGTNTPFVLNETVSDLVLALMISAARRITELDQYVKQGRWKKEIENDGFGVDMNHATLGIVGLGRIGEYVARKAKLGFNMDVLYYNRNRRLNIEKELGVEYENFDDLLKKSDFISIMVPYNKHTYHMIDYREFDMMKKSTIFINTSRGQVVNEKALIDALNNKKILAAGLDVYETEPVSPDNPLLKMPNVITVPHIGSATAKTRFDMAMLAAKNLVKAVLGEVPPNVVPELKDLL</sequence>
<dbReference type="CDD" id="cd05301">
    <property type="entry name" value="GDH"/>
    <property type="match status" value="1"/>
</dbReference>
<comment type="caution">
    <text evidence="6">The sequence shown here is derived from an EMBL/GenBank/DDBJ whole genome shotgun (WGS) entry which is preliminary data.</text>
</comment>
<dbReference type="InterPro" id="IPR006139">
    <property type="entry name" value="D-isomer_2_OHA_DH_cat_dom"/>
</dbReference>
<evidence type="ECO:0000259" key="4">
    <source>
        <dbReference type="Pfam" id="PF00389"/>
    </source>
</evidence>
<evidence type="ECO:0000313" key="6">
    <source>
        <dbReference type="EMBL" id="MEY8000763.1"/>
    </source>
</evidence>
<organism evidence="6 7">
    <name type="scientific">Clostridium moutaii</name>
    <dbReference type="NCBI Taxonomy" id="3240932"/>
    <lineage>
        <taxon>Bacteria</taxon>
        <taxon>Bacillati</taxon>
        <taxon>Bacillota</taxon>
        <taxon>Clostridia</taxon>
        <taxon>Eubacteriales</taxon>
        <taxon>Clostridiaceae</taxon>
        <taxon>Clostridium</taxon>
    </lineage>
</organism>
<accession>A0ABV4BV99</accession>
<feature type="domain" description="D-isomer specific 2-hydroxyacid dehydrogenase catalytic" evidence="4">
    <location>
        <begin position="6"/>
        <end position="319"/>
    </location>
</feature>
<proteinExistence type="inferred from homology"/>
<dbReference type="InterPro" id="IPR006140">
    <property type="entry name" value="D-isomer_DH_NAD-bd"/>
</dbReference>
<name>A0ABV4BV99_9CLOT</name>
<evidence type="ECO:0000256" key="1">
    <source>
        <dbReference type="ARBA" id="ARBA00005854"/>
    </source>
</evidence>
<dbReference type="EMBL" id="JBGEWD010000010">
    <property type="protein sequence ID" value="MEY8000763.1"/>
    <property type="molecule type" value="Genomic_DNA"/>
</dbReference>
<gene>
    <name evidence="6" type="ORF">AB8U03_11230</name>
</gene>
<dbReference type="PANTHER" id="PTHR10996:SF283">
    <property type="entry name" value="GLYOXYLATE_HYDROXYPYRUVATE REDUCTASE B"/>
    <property type="match status" value="1"/>
</dbReference>
<evidence type="ECO:0000313" key="7">
    <source>
        <dbReference type="Proteomes" id="UP001564657"/>
    </source>
</evidence>
<dbReference type="Gene3D" id="3.40.50.720">
    <property type="entry name" value="NAD(P)-binding Rossmann-like Domain"/>
    <property type="match status" value="2"/>
</dbReference>
<dbReference type="Proteomes" id="UP001564657">
    <property type="component" value="Unassembled WGS sequence"/>
</dbReference>
<keyword evidence="2 3" id="KW-0560">Oxidoreductase</keyword>
<dbReference type="PROSITE" id="PS00065">
    <property type="entry name" value="D_2_HYDROXYACID_DH_1"/>
    <property type="match status" value="1"/>
</dbReference>
<dbReference type="PANTHER" id="PTHR10996">
    <property type="entry name" value="2-HYDROXYACID DEHYDROGENASE-RELATED"/>
    <property type="match status" value="1"/>
</dbReference>
<comment type="similarity">
    <text evidence="1 3">Belongs to the D-isomer specific 2-hydroxyacid dehydrogenase family.</text>
</comment>
<reference evidence="6 7" key="1">
    <citation type="submission" date="2024-08" db="EMBL/GenBank/DDBJ databases">
        <title>Clostridium lapicellarii sp. nov., and Clostridium renhuaiense sp. nov., two species isolated from the mud in a fermentation cellar used for producing sauce-flavour Chinese liquors.</title>
        <authorList>
            <person name="Yang F."/>
            <person name="Wang H."/>
            <person name="Chen L.Q."/>
            <person name="Zhou N."/>
            <person name="Lu J.J."/>
            <person name="Pu X.X."/>
            <person name="Wan B."/>
            <person name="Wang L."/>
            <person name="Liu S.J."/>
        </authorList>
    </citation>
    <scope>NUCLEOTIDE SEQUENCE [LARGE SCALE GENOMIC DNA]</scope>
    <source>
        <strain evidence="6 7">MT-5</strain>
    </source>
</reference>
<dbReference type="SUPFAM" id="SSF52283">
    <property type="entry name" value="Formate/glycerate dehydrogenase catalytic domain-like"/>
    <property type="match status" value="1"/>
</dbReference>
<dbReference type="GO" id="GO:0016491">
    <property type="term" value="F:oxidoreductase activity"/>
    <property type="evidence" value="ECO:0007669"/>
    <property type="project" value="UniProtKB-KW"/>
</dbReference>
<dbReference type="InterPro" id="IPR036291">
    <property type="entry name" value="NAD(P)-bd_dom_sf"/>
</dbReference>
<keyword evidence="7" id="KW-1185">Reference proteome</keyword>